<comment type="caution">
    <text evidence="25">The sequence shown here is derived from an EMBL/GenBank/DDBJ whole genome shotgun (WGS) entry which is preliminary data.</text>
</comment>
<dbReference type="GO" id="GO:0033718">
    <property type="term" value="F:pyranose dehydrogenase (acceptor) activity"/>
    <property type="evidence" value="ECO:0007669"/>
    <property type="project" value="UniProtKB-EC"/>
</dbReference>
<comment type="similarity">
    <text evidence="3 20">Belongs to the GMC oxidoreductase family.</text>
</comment>
<evidence type="ECO:0000256" key="15">
    <source>
        <dbReference type="ARBA" id="ARBA00034029"/>
    </source>
</evidence>
<feature type="active site" description="Proton acceptor" evidence="18">
    <location>
        <position position="590"/>
    </location>
</feature>
<accession>A0A4Q2DV11</accession>
<dbReference type="InterPro" id="IPR000172">
    <property type="entry name" value="GMC_OxRdtase_N"/>
</dbReference>
<comment type="cofactor">
    <cofactor evidence="1 19">
        <name>FAD</name>
        <dbReference type="ChEBI" id="CHEBI:57692"/>
    </cofactor>
</comment>
<evidence type="ECO:0000256" key="17">
    <source>
        <dbReference type="ARBA" id="ARBA00034059"/>
    </source>
</evidence>
<dbReference type="Gene3D" id="3.30.560.10">
    <property type="entry name" value="Glucose Oxidase, domain 3"/>
    <property type="match status" value="1"/>
</dbReference>
<dbReference type="EMBL" id="SDEE01000039">
    <property type="protein sequence ID" value="RXW23571.1"/>
    <property type="molecule type" value="Genomic_DNA"/>
</dbReference>
<keyword evidence="8 22" id="KW-0732">Signal</keyword>
<dbReference type="STRING" id="2316362.A0A4Q2DV11"/>
<evidence type="ECO:0000256" key="21">
    <source>
        <dbReference type="SAM" id="MobiDB-lite"/>
    </source>
</evidence>
<evidence type="ECO:0000256" key="4">
    <source>
        <dbReference type="ARBA" id="ARBA00011245"/>
    </source>
</evidence>
<dbReference type="GO" id="GO:0005576">
    <property type="term" value="C:extracellular region"/>
    <property type="evidence" value="ECO:0007669"/>
    <property type="project" value="UniProtKB-SubCell"/>
</dbReference>
<evidence type="ECO:0000256" key="5">
    <source>
        <dbReference type="ARBA" id="ARBA00013177"/>
    </source>
</evidence>
<comment type="function">
    <text evidence="12">Catalyzes the single-oxidation or sequential double oxidation reaction of carbohydrates primarily at carbon-2 and/or carbon-3 with the concomitant reduction of the flavin. The enzyme exhibits a broad sugar substrate specificity, oxidizing different aldopyranoses to the corresponding C-1, C-2, C-3 or C-1,2, C-2,3 and C-3,4 (di)dehydro sugars with substrate-specific regioselectivity. Accepts only a narrow range of electron acceptors such as substituted benzoquinones and complexed metal ions and reacts extremely slowly with O(2) as acceptor. May play a role in the natural recycling of plant matter by oxidizing all major monosaccharides in lignocellulose and by reducing quinone compounds or reactive radical species generated during lignin depolymerization.</text>
</comment>
<dbReference type="InterPro" id="IPR012132">
    <property type="entry name" value="GMC_OxRdtase"/>
</dbReference>
<evidence type="ECO:0000313" key="25">
    <source>
        <dbReference type="EMBL" id="RXW23571.1"/>
    </source>
</evidence>
<dbReference type="Gene3D" id="3.50.50.60">
    <property type="entry name" value="FAD/NAD(P)-binding domain"/>
    <property type="match status" value="1"/>
</dbReference>
<comment type="catalytic activity">
    <reaction evidence="13">
        <text>pyranose + acceptor = pyranos-2-ulose + reduced acceptor.</text>
        <dbReference type="EC" id="1.1.99.29"/>
    </reaction>
</comment>
<dbReference type="Pfam" id="PF00732">
    <property type="entry name" value="GMC_oxred_N"/>
    <property type="match status" value="1"/>
</dbReference>
<dbReference type="OrthoDB" id="269227at2759"/>
<dbReference type="PIRSF" id="PIRSF000137">
    <property type="entry name" value="Alcohol_oxidase"/>
    <property type="match status" value="1"/>
</dbReference>
<evidence type="ECO:0000259" key="23">
    <source>
        <dbReference type="PROSITE" id="PS00623"/>
    </source>
</evidence>
<feature type="region of interest" description="Disordered" evidence="21">
    <location>
        <begin position="506"/>
        <end position="528"/>
    </location>
</feature>
<evidence type="ECO:0000256" key="20">
    <source>
        <dbReference type="RuleBase" id="RU003968"/>
    </source>
</evidence>
<comment type="catalytic activity">
    <reaction evidence="16">
        <text>a pyranoside + acceptor = a pyranosid-3-ulose + reduced acceptor.</text>
        <dbReference type="EC" id="1.1.99.29"/>
    </reaction>
</comment>
<dbReference type="Gene3D" id="4.10.450.10">
    <property type="entry name" value="Glucose Oxidase, domain 2"/>
    <property type="match status" value="1"/>
</dbReference>
<dbReference type="SUPFAM" id="SSF51905">
    <property type="entry name" value="FAD/NAD(P)-binding domain"/>
    <property type="match status" value="1"/>
</dbReference>
<evidence type="ECO:0000256" key="1">
    <source>
        <dbReference type="ARBA" id="ARBA00001974"/>
    </source>
</evidence>
<feature type="domain" description="Glucose-methanol-choline oxidoreductase N-terminal" evidence="24">
    <location>
        <begin position="314"/>
        <end position="328"/>
    </location>
</feature>
<dbReference type="InterPro" id="IPR036188">
    <property type="entry name" value="FAD/NAD-bd_sf"/>
</dbReference>
<evidence type="ECO:0000256" key="10">
    <source>
        <dbReference type="ARBA" id="ARBA00023002"/>
    </source>
</evidence>
<comment type="catalytic activity">
    <reaction evidence="15">
        <text>pyranose + acceptor = pyranos-3-ulose + reduced acceptor.</text>
        <dbReference type="EC" id="1.1.99.29"/>
    </reaction>
</comment>
<evidence type="ECO:0000256" key="6">
    <source>
        <dbReference type="ARBA" id="ARBA00022525"/>
    </source>
</evidence>
<keyword evidence="6" id="KW-0964">Secreted</keyword>
<proteinExistence type="inferred from homology"/>
<evidence type="ECO:0000256" key="12">
    <source>
        <dbReference type="ARBA" id="ARBA00024699"/>
    </source>
</evidence>
<keyword evidence="7 20" id="KW-0285">Flavoprotein</keyword>
<feature type="signal peptide" evidence="22">
    <location>
        <begin position="1"/>
        <end position="20"/>
    </location>
</feature>
<feature type="domain" description="Glucose-methanol-choline oxidoreductase N-terminal" evidence="23">
    <location>
        <begin position="111"/>
        <end position="134"/>
    </location>
</feature>
<evidence type="ECO:0000256" key="8">
    <source>
        <dbReference type="ARBA" id="ARBA00022729"/>
    </source>
</evidence>
<keyword evidence="10" id="KW-0560">Oxidoreductase</keyword>
<dbReference type="PROSITE" id="PS00623">
    <property type="entry name" value="GMC_OXRED_1"/>
    <property type="match status" value="1"/>
</dbReference>
<evidence type="ECO:0000259" key="24">
    <source>
        <dbReference type="PROSITE" id="PS00624"/>
    </source>
</evidence>
<evidence type="ECO:0000256" key="22">
    <source>
        <dbReference type="SAM" id="SignalP"/>
    </source>
</evidence>
<dbReference type="EC" id="1.1.99.29" evidence="5"/>
<dbReference type="PANTHER" id="PTHR11552:SF201">
    <property type="entry name" value="GLUCOSE-METHANOL-CHOLINE OXIDOREDUCTASE N-TERMINAL DOMAIN-CONTAINING PROTEIN"/>
    <property type="match status" value="1"/>
</dbReference>
<sequence length="611" mass="65778">MPSLGTFILLSLSLFNIALAAPKLQKRGVTTSPTSVNGNTYDYIVVGGGLAGITVAARLAENPSVTVLVIEAGGDDRNDPRVYDIYRYGEAFGSELMWNWPTDQGRGMIGGKTLGGGTSINGAAFTRGLNAQYDAWSNLLEPSEASVGWNWQGMWNYMKKSESFSPPNSDQAAKGAQYISSYHGYNGPVQVTNPNQMYGGPQQGAFINTMVNLTGINHYKDLNGGTPNCVSITPLTINWRDSDHRSSSVMAYLTPSESQRTNWITLTRHLVTKINWSSSSGLPLTATGVNFAPASGGTTRYTAHARREVILAAGAIQTPQLLQLSGIGDSAVLSPLGIPVRIDLKTVGKNLQEQTMSQFGAGGNGFNPGGRGPSNVIAYPNLYQLFGSQASTQVNRIRSSLASWAATEATTSGLSASALQQIFQIQADLIINNNAPLAELFFNYGYPATLGIQMWNLLPFSRGNVKIRTTDPFIKPTVNVNYFRTDFDLDVQVAASRLSRRVLTSPPMSSLSTGETIPGNAVPDNANRGSDQDWKNWIRANFNAVSHPVGTCAMMRRNLGGVVNAQLKVYDTTNLRIVDASVMPTQVSAHLMSTLYGIAEKAADLIKASWP</sequence>
<keyword evidence="26" id="KW-1185">Reference proteome</keyword>
<comment type="subunit">
    <text evidence="4">Monomer.</text>
</comment>
<protein>
    <recommendedName>
        <fullName evidence="5">pyranose dehydrogenase (acceptor)</fullName>
        <ecNumber evidence="5">1.1.99.29</ecNumber>
    </recommendedName>
</protein>
<comment type="catalytic activity">
    <reaction evidence="17">
        <text>a pyranoside + acceptor = a pyranosid-3,4-diulose + reduced acceptor.</text>
        <dbReference type="EC" id="1.1.99.29"/>
    </reaction>
</comment>
<evidence type="ECO:0000256" key="14">
    <source>
        <dbReference type="ARBA" id="ARBA00034010"/>
    </source>
</evidence>
<feature type="active site" description="Proton donor" evidence="18">
    <location>
        <position position="547"/>
    </location>
</feature>
<dbReference type="InterPro" id="IPR027424">
    <property type="entry name" value="Glucose_Oxidase_domain_2"/>
</dbReference>
<feature type="chain" id="PRO_5020517679" description="pyranose dehydrogenase (acceptor)" evidence="22">
    <location>
        <begin position="21"/>
        <end position="611"/>
    </location>
</feature>
<evidence type="ECO:0000256" key="13">
    <source>
        <dbReference type="ARBA" id="ARBA00033986"/>
    </source>
</evidence>
<comment type="catalytic activity">
    <reaction evidence="14">
        <text>pyranose + acceptor = pyranos-2,3-diulose + reduced acceptor.</text>
        <dbReference type="EC" id="1.1.99.29"/>
    </reaction>
</comment>
<gene>
    <name evidence="25" type="ORF">EST38_g2294</name>
</gene>
<dbReference type="SUPFAM" id="SSF54373">
    <property type="entry name" value="FAD-linked reductases, C-terminal domain"/>
    <property type="match status" value="1"/>
</dbReference>
<keyword evidence="9 19" id="KW-0274">FAD</keyword>
<reference evidence="25 26" key="1">
    <citation type="submission" date="2019-01" db="EMBL/GenBank/DDBJ databases">
        <title>Draft genome sequence of Psathyrella aberdarensis IHI B618.</title>
        <authorList>
            <person name="Buettner E."/>
            <person name="Kellner H."/>
        </authorList>
    </citation>
    <scope>NUCLEOTIDE SEQUENCE [LARGE SCALE GENOMIC DNA]</scope>
    <source>
        <strain evidence="25 26">IHI B618</strain>
    </source>
</reference>
<dbReference type="AlphaFoldDB" id="A0A4Q2DV11"/>
<dbReference type="Pfam" id="PF05199">
    <property type="entry name" value="GMC_oxred_C"/>
    <property type="match status" value="1"/>
</dbReference>
<comment type="subcellular location">
    <subcellularLocation>
        <location evidence="2">Secreted</location>
    </subcellularLocation>
</comment>
<evidence type="ECO:0000256" key="16">
    <source>
        <dbReference type="ARBA" id="ARBA00034050"/>
    </source>
</evidence>
<dbReference type="InterPro" id="IPR007867">
    <property type="entry name" value="GMC_OxRtase_C"/>
</dbReference>
<dbReference type="GO" id="GO:0050660">
    <property type="term" value="F:flavin adenine dinucleotide binding"/>
    <property type="evidence" value="ECO:0007669"/>
    <property type="project" value="InterPro"/>
</dbReference>
<evidence type="ECO:0000256" key="18">
    <source>
        <dbReference type="PIRSR" id="PIRSR000137-1"/>
    </source>
</evidence>
<dbReference type="Proteomes" id="UP000290288">
    <property type="component" value="Unassembled WGS sequence"/>
</dbReference>
<keyword evidence="11" id="KW-0325">Glycoprotein</keyword>
<feature type="compositionally biased region" description="Polar residues" evidence="21">
    <location>
        <begin position="506"/>
        <end position="515"/>
    </location>
</feature>
<evidence type="ECO:0000256" key="9">
    <source>
        <dbReference type="ARBA" id="ARBA00022827"/>
    </source>
</evidence>
<name>A0A4Q2DV11_9AGAR</name>
<evidence type="ECO:0000256" key="7">
    <source>
        <dbReference type="ARBA" id="ARBA00022630"/>
    </source>
</evidence>
<evidence type="ECO:0000256" key="19">
    <source>
        <dbReference type="PIRSR" id="PIRSR000137-2"/>
    </source>
</evidence>
<organism evidence="25 26">
    <name type="scientific">Candolleomyces aberdarensis</name>
    <dbReference type="NCBI Taxonomy" id="2316362"/>
    <lineage>
        <taxon>Eukaryota</taxon>
        <taxon>Fungi</taxon>
        <taxon>Dikarya</taxon>
        <taxon>Basidiomycota</taxon>
        <taxon>Agaricomycotina</taxon>
        <taxon>Agaricomycetes</taxon>
        <taxon>Agaricomycetidae</taxon>
        <taxon>Agaricales</taxon>
        <taxon>Agaricineae</taxon>
        <taxon>Psathyrellaceae</taxon>
        <taxon>Candolleomyces</taxon>
    </lineage>
</organism>
<dbReference type="PROSITE" id="PS00624">
    <property type="entry name" value="GMC_OXRED_2"/>
    <property type="match status" value="1"/>
</dbReference>
<evidence type="ECO:0000256" key="2">
    <source>
        <dbReference type="ARBA" id="ARBA00004613"/>
    </source>
</evidence>
<feature type="binding site" evidence="19">
    <location>
        <position position="271"/>
    </location>
    <ligand>
        <name>FAD</name>
        <dbReference type="ChEBI" id="CHEBI:57692"/>
    </ligand>
</feature>
<evidence type="ECO:0000256" key="11">
    <source>
        <dbReference type="ARBA" id="ARBA00023180"/>
    </source>
</evidence>
<evidence type="ECO:0000256" key="3">
    <source>
        <dbReference type="ARBA" id="ARBA00010790"/>
    </source>
</evidence>
<dbReference type="PANTHER" id="PTHR11552">
    <property type="entry name" value="GLUCOSE-METHANOL-CHOLINE GMC OXIDOREDUCTASE"/>
    <property type="match status" value="1"/>
</dbReference>
<evidence type="ECO:0000313" key="26">
    <source>
        <dbReference type="Proteomes" id="UP000290288"/>
    </source>
</evidence>